<dbReference type="AlphaFoldDB" id="K1IWX3"/>
<gene>
    <name evidence="1" type="ORF">HMPREF1168_02457</name>
</gene>
<dbReference type="Proteomes" id="UP000006087">
    <property type="component" value="Unassembled WGS sequence"/>
</dbReference>
<proteinExistence type="predicted"/>
<dbReference type="InterPro" id="IPR012337">
    <property type="entry name" value="RNaseH-like_sf"/>
</dbReference>
<protein>
    <submittedName>
        <fullName evidence="1">Uncharacterized protein</fullName>
    </submittedName>
</protein>
<comment type="caution">
    <text evidence="1">The sequence shown here is derived from an EMBL/GenBank/DDBJ whole genome shotgun (WGS) entry which is preliminary data.</text>
</comment>
<accession>K1IWX3</accession>
<dbReference type="HOGENOM" id="CLU_188871_0_0_6"/>
<dbReference type="PATRIC" id="fig|1073383.3.peg.2476"/>
<dbReference type="EMBL" id="AGWU01000020">
    <property type="protein sequence ID" value="EKB18683.1"/>
    <property type="molecule type" value="Genomic_DNA"/>
</dbReference>
<organism evidence="1 2">
    <name type="scientific">Aeromonas veronii AMC34</name>
    <dbReference type="NCBI Taxonomy" id="1073383"/>
    <lineage>
        <taxon>Bacteria</taxon>
        <taxon>Pseudomonadati</taxon>
        <taxon>Pseudomonadota</taxon>
        <taxon>Gammaproteobacteria</taxon>
        <taxon>Aeromonadales</taxon>
        <taxon>Aeromonadaceae</taxon>
        <taxon>Aeromonas</taxon>
    </lineage>
</organism>
<dbReference type="SUPFAM" id="SSF53098">
    <property type="entry name" value="Ribonuclease H-like"/>
    <property type="match status" value="1"/>
</dbReference>
<reference evidence="1 2" key="1">
    <citation type="submission" date="2012-06" db="EMBL/GenBank/DDBJ databases">
        <title>The Genome Sequence of Aeromonas veronii AMC34.</title>
        <authorList>
            <consortium name="The Broad Institute Genome Sequencing Platform"/>
            <person name="Earl A."/>
            <person name="Ward D."/>
            <person name="Feldgarden M."/>
            <person name="Gevers D."/>
            <person name="Graf J."/>
            <person name="Tomasi A."/>
            <person name="Horneman A."/>
            <person name="Walker B."/>
            <person name="Young S.K."/>
            <person name="Zeng Q."/>
            <person name="Gargeya S."/>
            <person name="Fitzgerald M."/>
            <person name="Haas B."/>
            <person name="Abouelleil A."/>
            <person name="Alvarado L."/>
            <person name="Arachchi H.M."/>
            <person name="Berlin A.M."/>
            <person name="Chapman S.B."/>
            <person name="Goldberg J."/>
            <person name="Griggs A."/>
            <person name="Gujja S."/>
            <person name="Hansen M."/>
            <person name="Howarth C."/>
            <person name="Imamovic A."/>
            <person name="Larimer J."/>
            <person name="McCowan C."/>
            <person name="Montmayeur A."/>
            <person name="Murphy C."/>
            <person name="Neiman D."/>
            <person name="Pearson M."/>
            <person name="Priest M."/>
            <person name="Roberts A."/>
            <person name="Saif S."/>
            <person name="Shea T."/>
            <person name="Sisk P."/>
            <person name="Sykes S."/>
            <person name="Wortman J."/>
            <person name="Nusbaum C."/>
            <person name="Birren B."/>
        </authorList>
    </citation>
    <scope>NUCLEOTIDE SEQUENCE [LARGE SCALE GENOMIC DNA]</scope>
    <source>
        <strain evidence="1 2">AMC34</strain>
    </source>
</reference>
<evidence type="ECO:0000313" key="1">
    <source>
        <dbReference type="EMBL" id="EKB18683.1"/>
    </source>
</evidence>
<dbReference type="PANTHER" id="PTHR37529:SF1">
    <property type="entry name" value="TRANSPOSASE INSG FOR INSERTION SEQUENCE ELEMENT IS4-RELATED"/>
    <property type="match status" value="1"/>
</dbReference>
<sequence>MHLKTSPQARRKCPQLADMVAACLLTRHINGKERQVLTSMVDPMSFPGADIVELYSQRREIELGCREMKHSLQQHRLTLPGKKAAGIRQ</sequence>
<dbReference type="PANTHER" id="PTHR37529">
    <property type="entry name" value="TRANSPOSASE INSG FOR INSERTION SEQUENCE ELEMENT IS4-RELATED"/>
    <property type="match status" value="1"/>
</dbReference>
<name>K1IWX3_AERVE</name>
<evidence type="ECO:0000313" key="2">
    <source>
        <dbReference type="Proteomes" id="UP000006087"/>
    </source>
</evidence>